<accession>A0A6A5VCE0</accession>
<dbReference type="EMBL" id="ML976675">
    <property type="protein sequence ID" value="KAF1974380.1"/>
    <property type="molecule type" value="Genomic_DNA"/>
</dbReference>
<gene>
    <name evidence="1" type="ORF">BU23DRAFT_115825</name>
</gene>
<reference evidence="1" key="1">
    <citation type="journal article" date="2020" name="Stud. Mycol.">
        <title>101 Dothideomycetes genomes: a test case for predicting lifestyles and emergence of pathogens.</title>
        <authorList>
            <person name="Haridas S."/>
            <person name="Albert R."/>
            <person name="Binder M."/>
            <person name="Bloem J."/>
            <person name="Labutti K."/>
            <person name="Salamov A."/>
            <person name="Andreopoulos B."/>
            <person name="Baker S."/>
            <person name="Barry K."/>
            <person name="Bills G."/>
            <person name="Bluhm B."/>
            <person name="Cannon C."/>
            <person name="Castanera R."/>
            <person name="Culley D."/>
            <person name="Daum C."/>
            <person name="Ezra D."/>
            <person name="Gonzalez J."/>
            <person name="Henrissat B."/>
            <person name="Kuo A."/>
            <person name="Liang C."/>
            <person name="Lipzen A."/>
            <person name="Lutzoni F."/>
            <person name="Magnuson J."/>
            <person name="Mondo S."/>
            <person name="Nolan M."/>
            <person name="Ohm R."/>
            <person name="Pangilinan J."/>
            <person name="Park H.-J."/>
            <person name="Ramirez L."/>
            <person name="Alfaro M."/>
            <person name="Sun H."/>
            <person name="Tritt A."/>
            <person name="Yoshinaga Y."/>
            <person name="Zwiers L.-H."/>
            <person name="Turgeon B."/>
            <person name="Goodwin S."/>
            <person name="Spatafora J."/>
            <person name="Crous P."/>
            <person name="Grigoriev I."/>
        </authorList>
    </citation>
    <scope>NUCLEOTIDE SEQUENCE</scope>
    <source>
        <strain evidence="1">CBS 107.79</strain>
    </source>
</reference>
<proteinExistence type="predicted"/>
<evidence type="ECO:0000313" key="2">
    <source>
        <dbReference type="Proteomes" id="UP000800036"/>
    </source>
</evidence>
<evidence type="ECO:0000313" key="1">
    <source>
        <dbReference type="EMBL" id="KAF1974380.1"/>
    </source>
</evidence>
<name>A0A6A5VCE0_9PLEO</name>
<protein>
    <submittedName>
        <fullName evidence="1">Uncharacterized protein</fullName>
    </submittedName>
</protein>
<dbReference type="AlphaFoldDB" id="A0A6A5VCE0"/>
<sequence>MQATQTRFPRNETSSLIRSVLPQPHSSLYFLTYDTDGQALGVRSTAERGPVVPARRLPGTPSSATPGHYIRVSCVSWRFTHSLILLSHMLSSVKVLRRCSRPRIHAAKSARERRRAGEGGAFVSIVSSFSFNQLPLVGVAEYIRWKSAPVPIVQARHR</sequence>
<dbReference type="Proteomes" id="UP000800036">
    <property type="component" value="Unassembled WGS sequence"/>
</dbReference>
<keyword evidence="2" id="KW-1185">Reference proteome</keyword>
<organism evidence="1 2">
    <name type="scientific">Bimuria novae-zelandiae CBS 107.79</name>
    <dbReference type="NCBI Taxonomy" id="1447943"/>
    <lineage>
        <taxon>Eukaryota</taxon>
        <taxon>Fungi</taxon>
        <taxon>Dikarya</taxon>
        <taxon>Ascomycota</taxon>
        <taxon>Pezizomycotina</taxon>
        <taxon>Dothideomycetes</taxon>
        <taxon>Pleosporomycetidae</taxon>
        <taxon>Pleosporales</taxon>
        <taxon>Massarineae</taxon>
        <taxon>Didymosphaeriaceae</taxon>
        <taxon>Bimuria</taxon>
    </lineage>
</organism>